<organism evidence="2 3">
    <name type="scientific">Tepidamorphus gemmatus</name>
    <dbReference type="NCBI Taxonomy" id="747076"/>
    <lineage>
        <taxon>Bacteria</taxon>
        <taxon>Pseudomonadati</taxon>
        <taxon>Pseudomonadota</taxon>
        <taxon>Alphaproteobacteria</taxon>
        <taxon>Hyphomicrobiales</taxon>
        <taxon>Tepidamorphaceae</taxon>
        <taxon>Tepidamorphus</taxon>
    </lineage>
</organism>
<dbReference type="OrthoDB" id="9797178at2"/>
<dbReference type="EMBL" id="SMAK01000008">
    <property type="protein sequence ID" value="TCT08798.1"/>
    <property type="molecule type" value="Genomic_DNA"/>
</dbReference>
<dbReference type="Pfam" id="PF13527">
    <property type="entry name" value="Acetyltransf_9"/>
    <property type="match status" value="1"/>
</dbReference>
<dbReference type="Gene3D" id="3.40.630.30">
    <property type="match status" value="1"/>
</dbReference>
<gene>
    <name evidence="2" type="ORF">EDC22_108111</name>
</gene>
<dbReference type="SUPFAM" id="SSF55729">
    <property type="entry name" value="Acyl-CoA N-acyltransferases (Nat)"/>
    <property type="match status" value="1"/>
</dbReference>
<name>A0A4V2UYU9_9HYPH</name>
<proteinExistence type="predicted"/>
<dbReference type="InterPro" id="IPR000182">
    <property type="entry name" value="GNAT_dom"/>
</dbReference>
<feature type="domain" description="N-acetyltransferase" evidence="1">
    <location>
        <begin position="10"/>
        <end position="153"/>
    </location>
</feature>
<sequence length="174" mass="18945">MPVDIDPVGLSIRLERPDDIAAIRELLASAFESPLEANLVDRLRQDGDLVLSLVAELDGKLAGYAGFSRLRIQGQAGRATGLAPVAVRKCFRRRGIAAALIRTGLARLAEAGEEIVFVLGNPDYYRKLGFDAALARHFDAPWSGPAFMARALDRPRDATDRPKVDYPPAFNVFG</sequence>
<dbReference type="CDD" id="cd04301">
    <property type="entry name" value="NAT_SF"/>
    <property type="match status" value="1"/>
</dbReference>
<comment type="caution">
    <text evidence="2">The sequence shown here is derived from an EMBL/GenBank/DDBJ whole genome shotgun (WGS) entry which is preliminary data.</text>
</comment>
<reference evidence="2 3" key="1">
    <citation type="submission" date="2019-03" db="EMBL/GenBank/DDBJ databases">
        <title>Genomic Encyclopedia of Type Strains, Phase IV (KMG-IV): sequencing the most valuable type-strain genomes for metagenomic binning, comparative biology and taxonomic classification.</title>
        <authorList>
            <person name="Goeker M."/>
        </authorList>
    </citation>
    <scope>NUCLEOTIDE SEQUENCE [LARGE SCALE GENOMIC DNA]</scope>
    <source>
        <strain evidence="2 3">DSM 19345</strain>
    </source>
</reference>
<dbReference type="RefSeq" id="WP_132807200.1">
    <property type="nucleotide sequence ID" value="NZ_SMAK01000008.1"/>
</dbReference>
<accession>A0A4V2UYU9</accession>
<dbReference type="Proteomes" id="UP000295678">
    <property type="component" value="Unassembled WGS sequence"/>
</dbReference>
<dbReference type="GO" id="GO:0016747">
    <property type="term" value="F:acyltransferase activity, transferring groups other than amino-acyl groups"/>
    <property type="evidence" value="ECO:0007669"/>
    <property type="project" value="InterPro"/>
</dbReference>
<keyword evidence="2" id="KW-0808">Transferase</keyword>
<dbReference type="InterPro" id="IPR016181">
    <property type="entry name" value="Acyl_CoA_acyltransferase"/>
</dbReference>
<evidence type="ECO:0000313" key="3">
    <source>
        <dbReference type="Proteomes" id="UP000295678"/>
    </source>
</evidence>
<protein>
    <submittedName>
        <fullName evidence="2">Putative acetyltransferase</fullName>
    </submittedName>
</protein>
<dbReference type="AlphaFoldDB" id="A0A4V2UYU9"/>
<dbReference type="PROSITE" id="PS51186">
    <property type="entry name" value="GNAT"/>
    <property type="match status" value="1"/>
</dbReference>
<keyword evidence="3" id="KW-1185">Reference proteome</keyword>
<evidence type="ECO:0000313" key="2">
    <source>
        <dbReference type="EMBL" id="TCT08798.1"/>
    </source>
</evidence>
<evidence type="ECO:0000259" key="1">
    <source>
        <dbReference type="PROSITE" id="PS51186"/>
    </source>
</evidence>